<dbReference type="CDD" id="cd02194">
    <property type="entry name" value="ThiL"/>
    <property type="match status" value="1"/>
</dbReference>
<feature type="binding site" evidence="2">
    <location>
        <position position="339"/>
    </location>
    <ligand>
        <name>substrate</name>
    </ligand>
</feature>
<dbReference type="HAMAP" id="MF_02128">
    <property type="entry name" value="TMP_kinase"/>
    <property type="match status" value="1"/>
</dbReference>
<dbReference type="Pfam" id="PF00586">
    <property type="entry name" value="AIRS"/>
    <property type="match status" value="1"/>
</dbReference>
<comment type="caution">
    <text evidence="4">The sequence shown here is derived from an EMBL/GenBank/DDBJ whole genome shotgun (WGS) entry which is preliminary data.</text>
</comment>
<feature type="domain" description="PurM-like N-terminal" evidence="3">
    <location>
        <begin position="34"/>
        <end position="147"/>
    </location>
</feature>
<dbReference type="EMBL" id="BMPU01000001">
    <property type="protein sequence ID" value="GGM50037.1"/>
    <property type="molecule type" value="Genomic_DNA"/>
</dbReference>
<dbReference type="Gene3D" id="3.30.1330.10">
    <property type="entry name" value="PurM-like, N-terminal domain"/>
    <property type="match status" value="1"/>
</dbReference>
<accession>A0ABQ2H5I4</accession>
<dbReference type="EC" id="2.7.4.16" evidence="2"/>
<feature type="binding site" evidence="2">
    <location>
        <position position="82"/>
    </location>
    <ligand>
        <name>Mg(2+)</name>
        <dbReference type="ChEBI" id="CHEBI:18420"/>
        <label>3</label>
    </ligand>
</feature>
<dbReference type="NCBIfam" id="TIGR01379">
    <property type="entry name" value="thiL"/>
    <property type="match status" value="1"/>
</dbReference>
<dbReference type="GO" id="GO:0016301">
    <property type="term" value="F:kinase activity"/>
    <property type="evidence" value="ECO:0007669"/>
    <property type="project" value="UniProtKB-KW"/>
</dbReference>
<feature type="binding site" evidence="2">
    <location>
        <position position="236"/>
    </location>
    <ligand>
        <name>ATP</name>
        <dbReference type="ChEBI" id="CHEBI:30616"/>
    </ligand>
</feature>
<keyword evidence="5" id="KW-1185">Reference proteome</keyword>
<dbReference type="InterPro" id="IPR006283">
    <property type="entry name" value="ThiL-like"/>
</dbReference>
<keyword evidence="2" id="KW-0808">Transferase</keyword>
<comment type="catalytic activity">
    <reaction evidence="2">
        <text>thiamine phosphate + ATP = thiamine diphosphate + ADP</text>
        <dbReference type="Rhea" id="RHEA:15913"/>
        <dbReference type="ChEBI" id="CHEBI:30616"/>
        <dbReference type="ChEBI" id="CHEBI:37575"/>
        <dbReference type="ChEBI" id="CHEBI:58937"/>
        <dbReference type="ChEBI" id="CHEBI:456216"/>
        <dbReference type="EC" id="2.7.4.16"/>
    </reaction>
</comment>
<organism evidence="4 5">
    <name type="scientific">Porphyromonas pasteri</name>
    <dbReference type="NCBI Taxonomy" id="1583331"/>
    <lineage>
        <taxon>Bacteria</taxon>
        <taxon>Pseudomonadati</taxon>
        <taxon>Bacteroidota</taxon>
        <taxon>Bacteroidia</taxon>
        <taxon>Bacteroidales</taxon>
        <taxon>Porphyromonadaceae</taxon>
        <taxon>Porphyromonas</taxon>
    </lineage>
</organism>
<feature type="binding site" evidence="2">
    <location>
        <position position="36"/>
    </location>
    <ligand>
        <name>Mg(2+)</name>
        <dbReference type="ChEBI" id="CHEBI:18420"/>
        <label>3</label>
    </ligand>
</feature>
<name>A0ABQ2H5I4_9PORP</name>
<feature type="binding site" evidence="2">
    <location>
        <position position="51"/>
    </location>
    <ligand>
        <name>Mg(2+)</name>
        <dbReference type="ChEBI" id="CHEBI:18420"/>
        <label>4</label>
    </ligand>
</feature>
<comment type="miscellaneous">
    <text evidence="2">Reaction mechanism of ThiL seems to utilize a direct, inline transfer of the gamma-phosphate of ATP to TMP rather than a phosphorylated enzyme intermediate.</text>
</comment>
<comment type="function">
    <text evidence="2">Catalyzes the ATP-dependent phosphorylation of thiamine-monophosphate (TMP) to form thiamine-pyrophosphate (TPP), the active form of vitamin B1.</text>
</comment>
<evidence type="ECO:0000259" key="3">
    <source>
        <dbReference type="Pfam" id="PF00586"/>
    </source>
</evidence>
<dbReference type="PANTHER" id="PTHR30270">
    <property type="entry name" value="THIAMINE-MONOPHOSPHATE KINASE"/>
    <property type="match status" value="1"/>
</dbReference>
<feature type="binding site" evidence="2">
    <location>
        <position position="52"/>
    </location>
    <ligand>
        <name>Mg(2+)</name>
        <dbReference type="ChEBI" id="CHEBI:18420"/>
        <label>1</label>
    </ligand>
</feature>
<proteinExistence type="inferred from homology"/>
<dbReference type="RefSeq" id="WP_188807621.1">
    <property type="nucleotide sequence ID" value="NZ_BMPU01000001.1"/>
</dbReference>
<dbReference type="Gene3D" id="3.90.650.10">
    <property type="entry name" value="PurM-like C-terminal domain"/>
    <property type="match status" value="1"/>
</dbReference>
<dbReference type="SUPFAM" id="SSF56042">
    <property type="entry name" value="PurM C-terminal domain-like"/>
    <property type="match status" value="1"/>
</dbReference>
<feature type="binding site" evidence="2">
    <location>
        <position position="234"/>
    </location>
    <ligand>
        <name>Mg(2+)</name>
        <dbReference type="ChEBI" id="CHEBI:18420"/>
        <label>3</label>
    </ligand>
</feature>
<dbReference type="PIRSF" id="PIRSF005303">
    <property type="entry name" value="Thiam_monoph_kin"/>
    <property type="match status" value="1"/>
</dbReference>
<feature type="binding site" evidence="2">
    <location>
        <begin position="129"/>
        <end position="130"/>
    </location>
    <ligand>
        <name>ATP</name>
        <dbReference type="ChEBI" id="CHEBI:30616"/>
    </ligand>
</feature>
<feature type="binding site" evidence="2">
    <location>
        <position position="53"/>
    </location>
    <ligand>
        <name>Mg(2+)</name>
        <dbReference type="ChEBI" id="CHEBI:18420"/>
        <label>2</label>
    </ligand>
</feature>
<dbReference type="SUPFAM" id="SSF55326">
    <property type="entry name" value="PurM N-terminal domain-like"/>
    <property type="match status" value="1"/>
</dbReference>
<dbReference type="InterPro" id="IPR016188">
    <property type="entry name" value="PurM-like_N"/>
</dbReference>
<keyword evidence="2" id="KW-0460">Magnesium</keyword>
<gene>
    <name evidence="2 4" type="primary">thiL</name>
    <name evidence="4" type="ORF">GCM10007088_05760</name>
</gene>
<dbReference type="InterPro" id="IPR036676">
    <property type="entry name" value="PurM-like_C_sf"/>
</dbReference>
<feature type="binding site" evidence="2">
    <location>
        <position position="60"/>
    </location>
    <ligand>
        <name>substrate</name>
    </ligand>
</feature>
<protein>
    <recommendedName>
        <fullName evidence="2">Thiamine-monophosphate kinase</fullName>
        <shortName evidence="2">TMP kinase</shortName>
        <shortName evidence="2">Thiamine-phosphate kinase</shortName>
        <ecNumber evidence="2">2.7.4.16</ecNumber>
    </recommendedName>
</protein>
<sequence>MQRTEISSLGEFALIKCLTRDFPIQHESTRRGVGDDAAVIAYPEGLQTLVTTDLLLEGIHFDLTYTPLRHLGYKAAVGSFSDIYAMNGHPQQLTCSIGVSARFAVEDLEELYAGIRLACSRYGVDLVGGDTSASLTGLCISITCLGAAREEEIVYRSGAQPTDLICVSGNLGAAYMGLQLLEREKRVFAGEKGDFEPDFAEHEYILERQLRPEARQDIILALREKGLRPTSMIDSSDGLASELLHLATESGVGVRIYEERLPIDIETHRMAEELNMSTTTVAMNGGEDFELIFTIPLAELDRLKELDGIHIIGHVTSPGQGCYLVTPDGAELRLRAQGWPDEAEEQSPSTI</sequence>
<evidence type="ECO:0000256" key="2">
    <source>
        <dbReference type="HAMAP-Rule" id="MF_02128"/>
    </source>
</evidence>
<feature type="binding site" evidence="2">
    <location>
        <position position="156"/>
    </location>
    <ligand>
        <name>ATP</name>
        <dbReference type="ChEBI" id="CHEBI:30616"/>
    </ligand>
</feature>
<feature type="binding site" evidence="2">
    <location>
        <position position="237"/>
    </location>
    <ligand>
        <name>Mg(2+)</name>
        <dbReference type="ChEBI" id="CHEBI:18420"/>
        <label>5</label>
    </ligand>
</feature>
<keyword evidence="1 2" id="KW-0784">Thiamine biosynthesis</keyword>
<feature type="binding site" evidence="2">
    <location>
        <position position="82"/>
    </location>
    <ligand>
        <name>Mg(2+)</name>
        <dbReference type="ChEBI" id="CHEBI:18420"/>
        <label>4</label>
    </ligand>
</feature>
<evidence type="ECO:0000313" key="4">
    <source>
        <dbReference type="EMBL" id="GGM50037.1"/>
    </source>
</evidence>
<keyword evidence="2 4" id="KW-0418">Kinase</keyword>
<feature type="binding site" evidence="2">
    <location>
        <position position="36"/>
    </location>
    <ligand>
        <name>Mg(2+)</name>
        <dbReference type="ChEBI" id="CHEBI:18420"/>
        <label>4</label>
    </ligand>
</feature>
<dbReference type="InterPro" id="IPR036921">
    <property type="entry name" value="PurM-like_N_sf"/>
</dbReference>
<feature type="binding site" evidence="2">
    <location>
        <position position="53"/>
    </location>
    <ligand>
        <name>Mg(2+)</name>
        <dbReference type="ChEBI" id="CHEBI:18420"/>
        <label>1</label>
    </ligand>
</feature>
<keyword evidence="2" id="KW-0067">ATP-binding</keyword>
<evidence type="ECO:0000256" key="1">
    <source>
        <dbReference type="ARBA" id="ARBA00022977"/>
    </source>
</evidence>
<evidence type="ECO:0000313" key="5">
    <source>
        <dbReference type="Proteomes" id="UP000653477"/>
    </source>
</evidence>
<comment type="similarity">
    <text evidence="2">Belongs to the thiamine-monophosphate kinase family.</text>
</comment>
<dbReference type="Proteomes" id="UP000653477">
    <property type="component" value="Unassembled WGS sequence"/>
</dbReference>
<dbReference type="PANTHER" id="PTHR30270:SF0">
    <property type="entry name" value="THIAMINE-MONOPHOSPHATE KINASE"/>
    <property type="match status" value="1"/>
</dbReference>
<reference evidence="5" key="1">
    <citation type="journal article" date="2019" name="Int. J. Syst. Evol. Microbiol.">
        <title>The Global Catalogue of Microorganisms (GCM) 10K type strain sequencing project: providing services to taxonomists for standard genome sequencing and annotation.</title>
        <authorList>
            <consortium name="The Broad Institute Genomics Platform"/>
            <consortium name="The Broad Institute Genome Sequencing Center for Infectious Disease"/>
            <person name="Wu L."/>
            <person name="Ma J."/>
        </authorList>
    </citation>
    <scope>NUCLEOTIDE SEQUENCE [LARGE SCALE GENOMIC DNA]</scope>
    <source>
        <strain evidence="5">JCM 30531</strain>
    </source>
</reference>
<feature type="binding site" evidence="2">
    <location>
        <position position="287"/>
    </location>
    <ligand>
        <name>substrate</name>
    </ligand>
</feature>
<comment type="pathway">
    <text evidence="2">Cofactor biosynthesis; thiamine diphosphate biosynthesis; thiamine diphosphate from thiamine phosphate: step 1/1.</text>
</comment>
<feature type="binding site" evidence="2">
    <location>
        <position position="130"/>
    </location>
    <ligand>
        <name>Mg(2+)</name>
        <dbReference type="ChEBI" id="CHEBI:18420"/>
        <label>1</label>
    </ligand>
</feature>
<feature type="binding site" evidence="2">
    <location>
        <position position="82"/>
    </location>
    <ligand>
        <name>Mg(2+)</name>
        <dbReference type="ChEBI" id="CHEBI:18420"/>
        <label>2</label>
    </ligand>
</feature>
<keyword evidence="2" id="KW-0547">Nucleotide-binding</keyword>
<keyword evidence="2" id="KW-0479">Metal-binding</keyword>
<feature type="binding site" evidence="2">
    <location>
        <position position="112"/>
    </location>
    <ligand>
        <name>ATP</name>
        <dbReference type="ChEBI" id="CHEBI:30616"/>
    </ligand>
</feature>